<dbReference type="InterPro" id="IPR036568">
    <property type="entry name" value="GGCT-like_sf"/>
</dbReference>
<reference evidence="2 3" key="1">
    <citation type="submission" date="2019-02" db="EMBL/GenBank/DDBJ databases">
        <title>Deep-cultivation of Planctomycetes and their phenomic and genomic characterization uncovers novel biology.</title>
        <authorList>
            <person name="Wiegand S."/>
            <person name="Jogler M."/>
            <person name="Boedeker C."/>
            <person name="Pinto D."/>
            <person name="Vollmers J."/>
            <person name="Rivas-Marin E."/>
            <person name="Kohn T."/>
            <person name="Peeters S.H."/>
            <person name="Heuer A."/>
            <person name="Rast P."/>
            <person name="Oberbeckmann S."/>
            <person name="Bunk B."/>
            <person name="Jeske O."/>
            <person name="Meyerdierks A."/>
            <person name="Storesund J.E."/>
            <person name="Kallscheuer N."/>
            <person name="Luecker S."/>
            <person name="Lage O.M."/>
            <person name="Pohl T."/>
            <person name="Merkel B.J."/>
            <person name="Hornburger P."/>
            <person name="Mueller R.-W."/>
            <person name="Bruemmer F."/>
            <person name="Labrenz M."/>
            <person name="Spormann A.M."/>
            <person name="Op Den Camp H."/>
            <person name="Overmann J."/>
            <person name="Amann R."/>
            <person name="Jetten M.S.M."/>
            <person name="Mascher T."/>
            <person name="Medema M.H."/>
            <person name="Devos D.P."/>
            <person name="Kaster A.-K."/>
            <person name="Ovreas L."/>
            <person name="Rohde M."/>
            <person name="Galperin M.Y."/>
            <person name="Jogler C."/>
        </authorList>
    </citation>
    <scope>NUCLEOTIDE SEQUENCE [LARGE SCALE GENOMIC DNA]</scope>
    <source>
        <strain evidence="2 3">Pla52o</strain>
    </source>
</reference>
<dbReference type="InterPro" id="IPR009288">
    <property type="entry name" value="AIG2-like_dom"/>
</dbReference>
<dbReference type="Pfam" id="PF06094">
    <property type="entry name" value="GGACT"/>
    <property type="match status" value="1"/>
</dbReference>
<dbReference type="CDD" id="cd06661">
    <property type="entry name" value="GGCT_like"/>
    <property type="match status" value="1"/>
</dbReference>
<dbReference type="AlphaFoldDB" id="A0A5C6CDS8"/>
<name>A0A5C6CDS8_9BACT</name>
<dbReference type="EMBL" id="SJPT01000005">
    <property type="protein sequence ID" value="TWU22418.1"/>
    <property type="molecule type" value="Genomic_DNA"/>
</dbReference>
<evidence type="ECO:0000313" key="3">
    <source>
        <dbReference type="Proteomes" id="UP000316304"/>
    </source>
</evidence>
<accession>A0A5C6CDS8</accession>
<dbReference type="RefSeq" id="WP_146595585.1">
    <property type="nucleotide sequence ID" value="NZ_SJPT01000005.1"/>
</dbReference>
<protein>
    <submittedName>
        <fullName evidence="2">AIG2-like family protein</fullName>
    </submittedName>
</protein>
<proteinExistence type="predicted"/>
<dbReference type="Gene3D" id="3.10.490.10">
    <property type="entry name" value="Gamma-glutamyl cyclotransferase-like"/>
    <property type="match status" value="1"/>
</dbReference>
<comment type="caution">
    <text evidence="2">The sequence shown here is derived from an EMBL/GenBank/DDBJ whole genome shotgun (WGS) entry which is preliminary data.</text>
</comment>
<dbReference type="OrthoDB" id="8538589at2"/>
<dbReference type="SUPFAM" id="SSF110857">
    <property type="entry name" value="Gamma-glutamyl cyclotransferase-like"/>
    <property type="match status" value="1"/>
</dbReference>
<organism evidence="2 3">
    <name type="scientific">Novipirellula galeiformis</name>
    <dbReference type="NCBI Taxonomy" id="2528004"/>
    <lineage>
        <taxon>Bacteria</taxon>
        <taxon>Pseudomonadati</taxon>
        <taxon>Planctomycetota</taxon>
        <taxon>Planctomycetia</taxon>
        <taxon>Pirellulales</taxon>
        <taxon>Pirellulaceae</taxon>
        <taxon>Novipirellula</taxon>
    </lineage>
</organism>
<dbReference type="InterPro" id="IPR013024">
    <property type="entry name" value="GGCT-like"/>
</dbReference>
<dbReference type="Proteomes" id="UP000316304">
    <property type="component" value="Unassembled WGS sequence"/>
</dbReference>
<evidence type="ECO:0000313" key="2">
    <source>
        <dbReference type="EMBL" id="TWU22418.1"/>
    </source>
</evidence>
<feature type="domain" description="Gamma-glutamylcyclotransferase AIG2-like" evidence="1">
    <location>
        <begin position="5"/>
        <end position="113"/>
    </location>
</feature>
<evidence type="ECO:0000259" key="1">
    <source>
        <dbReference type="Pfam" id="PF06094"/>
    </source>
</evidence>
<gene>
    <name evidence="2" type="ORF">Pla52o_34740</name>
</gene>
<keyword evidence="3" id="KW-1185">Reference proteome</keyword>
<sequence length="134" mass="15163">MLTAVFVYGTLKQGQCRETLWPCLPRSVRPGWVSGSLFARHDYPAMTLGADRVLGECWEFLPAEMPRVLHVLDQIEGTNQHGVDDLYHRVRVEVYAVNGHRIGPAFGYHYASDPLEDGFTPVYPPEPNALLQWP</sequence>